<keyword evidence="4" id="KW-1185">Reference proteome</keyword>
<accession>A0AAD7AZP0</accession>
<dbReference type="EMBL" id="JARKIF010000074">
    <property type="protein sequence ID" value="KAJ7605478.1"/>
    <property type="molecule type" value="Genomic_DNA"/>
</dbReference>
<evidence type="ECO:0000313" key="3">
    <source>
        <dbReference type="EMBL" id="KAJ7605478.1"/>
    </source>
</evidence>
<feature type="transmembrane region" description="Helical" evidence="1">
    <location>
        <begin position="12"/>
        <end position="31"/>
    </location>
</feature>
<keyword evidence="1" id="KW-0472">Membrane</keyword>
<evidence type="ECO:0000256" key="1">
    <source>
        <dbReference type="SAM" id="Phobius"/>
    </source>
</evidence>
<reference evidence="3" key="1">
    <citation type="submission" date="2023-03" db="EMBL/GenBank/DDBJ databases">
        <title>Massive genome expansion in bonnet fungi (Mycena s.s.) driven by repeated elements and novel gene families across ecological guilds.</title>
        <authorList>
            <consortium name="Lawrence Berkeley National Laboratory"/>
            <person name="Harder C.B."/>
            <person name="Miyauchi S."/>
            <person name="Viragh M."/>
            <person name="Kuo A."/>
            <person name="Thoen E."/>
            <person name="Andreopoulos B."/>
            <person name="Lu D."/>
            <person name="Skrede I."/>
            <person name="Drula E."/>
            <person name="Henrissat B."/>
            <person name="Morin E."/>
            <person name="Kohler A."/>
            <person name="Barry K."/>
            <person name="LaButti K."/>
            <person name="Morin E."/>
            <person name="Salamov A."/>
            <person name="Lipzen A."/>
            <person name="Mereny Z."/>
            <person name="Hegedus B."/>
            <person name="Baldrian P."/>
            <person name="Stursova M."/>
            <person name="Weitz H."/>
            <person name="Taylor A."/>
            <person name="Grigoriev I.V."/>
            <person name="Nagy L.G."/>
            <person name="Martin F."/>
            <person name="Kauserud H."/>
        </authorList>
    </citation>
    <scope>NUCLEOTIDE SEQUENCE</scope>
    <source>
        <strain evidence="3">9284</strain>
    </source>
</reference>
<dbReference type="AlphaFoldDB" id="A0AAD7AZP0"/>
<name>A0AAD7AZP0_9AGAR</name>
<proteinExistence type="predicted"/>
<protein>
    <recommendedName>
        <fullName evidence="2">DUF6533 domain-containing protein</fullName>
    </recommendedName>
</protein>
<feature type="transmembrane region" description="Helical" evidence="1">
    <location>
        <begin position="52"/>
        <end position="70"/>
    </location>
</feature>
<feature type="transmembrane region" description="Helical" evidence="1">
    <location>
        <begin position="113"/>
        <end position="133"/>
    </location>
</feature>
<keyword evidence="1" id="KW-1133">Transmembrane helix</keyword>
<dbReference type="InterPro" id="IPR045340">
    <property type="entry name" value="DUF6533"/>
</dbReference>
<feature type="transmembrane region" description="Helical" evidence="1">
    <location>
        <begin position="204"/>
        <end position="225"/>
    </location>
</feature>
<keyword evidence="1" id="KW-0812">Transmembrane</keyword>
<organism evidence="3 4">
    <name type="scientific">Roridomyces roridus</name>
    <dbReference type="NCBI Taxonomy" id="1738132"/>
    <lineage>
        <taxon>Eukaryota</taxon>
        <taxon>Fungi</taxon>
        <taxon>Dikarya</taxon>
        <taxon>Basidiomycota</taxon>
        <taxon>Agaricomycotina</taxon>
        <taxon>Agaricomycetes</taxon>
        <taxon>Agaricomycetidae</taxon>
        <taxon>Agaricales</taxon>
        <taxon>Marasmiineae</taxon>
        <taxon>Mycenaceae</taxon>
        <taxon>Roridomyces</taxon>
    </lineage>
</organism>
<comment type="caution">
    <text evidence="3">The sequence shown here is derived from an EMBL/GenBank/DDBJ whole genome shotgun (WGS) entry which is preliminary data.</text>
</comment>
<feature type="transmembrane region" description="Helical" evidence="1">
    <location>
        <begin position="82"/>
        <end position="101"/>
    </location>
</feature>
<feature type="domain" description="DUF6533" evidence="2">
    <location>
        <begin position="17"/>
        <end position="62"/>
    </location>
</feature>
<dbReference type="Proteomes" id="UP001221142">
    <property type="component" value="Unassembled WGS sequence"/>
</dbReference>
<dbReference type="Pfam" id="PF20151">
    <property type="entry name" value="DUF6533"/>
    <property type="match status" value="1"/>
</dbReference>
<gene>
    <name evidence="3" type="ORF">FB45DRAFT_488320</name>
</gene>
<evidence type="ECO:0000313" key="4">
    <source>
        <dbReference type="Proteomes" id="UP001221142"/>
    </source>
</evidence>
<sequence>MDAQSYLLLSQLQVVSYIKAGFLALFAYDTLLQLEQECLYIWQARWTLIKCLYLWTRYSPFVALVISVAHSIHPNLSCESSIFATIYSGFGIGLTELILMVRTYTLYERSKRLLLFFFLLWFSVAGVSFWAVTKWTDKFSSTTAGTSLFASCYFSSSTIIGIGLVCYLSLLVGEIVVISLTLWRFYRQFSKNTSGLFTSLYRDGILYYLAIPPFTIATIIILFTAPPGLSDIADTPVYVMHSVLVCRLINHAREKAAEEDARAATLANLEEVKFRLGSNSVIDIRPDCNV</sequence>
<evidence type="ECO:0000259" key="2">
    <source>
        <dbReference type="Pfam" id="PF20151"/>
    </source>
</evidence>
<feature type="transmembrane region" description="Helical" evidence="1">
    <location>
        <begin position="153"/>
        <end position="183"/>
    </location>
</feature>